<dbReference type="AlphaFoldDB" id="A0AAD5K600"/>
<evidence type="ECO:0008006" key="4">
    <source>
        <dbReference type="Google" id="ProtNLM"/>
    </source>
</evidence>
<evidence type="ECO:0000313" key="2">
    <source>
        <dbReference type="EMBL" id="KAI9270763.1"/>
    </source>
</evidence>
<dbReference type="Gene3D" id="1.25.40.10">
    <property type="entry name" value="Tetratricopeptide repeat domain"/>
    <property type="match status" value="1"/>
</dbReference>
<keyword evidence="3" id="KW-1185">Reference proteome</keyword>
<proteinExistence type="inferred from homology"/>
<dbReference type="EMBL" id="JAIXMP010000007">
    <property type="protein sequence ID" value="KAI9270763.1"/>
    <property type="molecule type" value="Genomic_DNA"/>
</dbReference>
<evidence type="ECO:0000256" key="1">
    <source>
        <dbReference type="ARBA" id="ARBA00006995"/>
    </source>
</evidence>
<comment type="similarity">
    <text evidence="1">Belongs to the TTC36 family.</text>
</comment>
<protein>
    <recommendedName>
        <fullName evidence="4">Tetratricopeptide repeat protein 36</fullName>
    </recommendedName>
</protein>
<dbReference type="PANTHER" id="PTHR21405">
    <property type="entry name" value="CDNA SEQUENCE BC021608"/>
    <property type="match status" value="1"/>
</dbReference>
<dbReference type="Proteomes" id="UP001209540">
    <property type="component" value="Unassembled WGS sequence"/>
</dbReference>
<dbReference type="PANTHER" id="PTHR21405:SF0">
    <property type="entry name" value="TETRATRICOPEPTIDE REPEAT PROTEIN 36"/>
    <property type="match status" value="1"/>
</dbReference>
<accession>A0AAD5K600</accession>
<reference evidence="2" key="1">
    <citation type="journal article" date="2022" name="IScience">
        <title>Evolution of zygomycete secretomes and the origins of terrestrial fungal ecologies.</title>
        <authorList>
            <person name="Chang Y."/>
            <person name="Wang Y."/>
            <person name="Mondo S."/>
            <person name="Ahrendt S."/>
            <person name="Andreopoulos W."/>
            <person name="Barry K."/>
            <person name="Beard J."/>
            <person name="Benny G.L."/>
            <person name="Blankenship S."/>
            <person name="Bonito G."/>
            <person name="Cuomo C."/>
            <person name="Desiro A."/>
            <person name="Gervers K.A."/>
            <person name="Hundley H."/>
            <person name="Kuo A."/>
            <person name="LaButti K."/>
            <person name="Lang B.F."/>
            <person name="Lipzen A."/>
            <person name="O'Donnell K."/>
            <person name="Pangilinan J."/>
            <person name="Reynolds N."/>
            <person name="Sandor L."/>
            <person name="Smith M.E."/>
            <person name="Tsang A."/>
            <person name="Grigoriev I.V."/>
            <person name="Stajich J.E."/>
            <person name="Spatafora J.W."/>
        </authorList>
    </citation>
    <scope>NUCLEOTIDE SEQUENCE</scope>
    <source>
        <strain evidence="2">RSA 2281</strain>
    </source>
</reference>
<dbReference type="SUPFAM" id="SSF48452">
    <property type="entry name" value="TPR-like"/>
    <property type="match status" value="1"/>
</dbReference>
<name>A0AAD5K600_9FUNG</name>
<comment type="caution">
    <text evidence="2">The sequence shown here is derived from an EMBL/GenBank/DDBJ whole genome shotgun (WGS) entry which is preliminary data.</text>
</comment>
<dbReference type="InterPro" id="IPR011990">
    <property type="entry name" value="TPR-like_helical_dom_sf"/>
</dbReference>
<dbReference type="Pfam" id="PF13181">
    <property type="entry name" value="TPR_8"/>
    <property type="match status" value="1"/>
</dbReference>
<dbReference type="InterPro" id="IPR038906">
    <property type="entry name" value="TTC36"/>
</dbReference>
<sequence length="182" mass="20304">MIASDNAVLELIFNPELQGQGFSSLETDTQEKDKYATDIDPKVLQELKQTEQEAIELANNGKLKDALNALNTCISREPAYAPAYNNRAQVNRLLKDNDAALKDLDSAIEKANGQNWILRQAYTQRAILKKQMGDKDGSLEDFQLGAKHGSPIAREIAVSENPYAKMCNQAVMEVMSREFNIQ</sequence>
<gene>
    <name evidence="2" type="ORF">BDA99DRAFT_502630</name>
</gene>
<dbReference type="InterPro" id="IPR019734">
    <property type="entry name" value="TPR_rpt"/>
</dbReference>
<reference evidence="2" key="2">
    <citation type="submission" date="2023-02" db="EMBL/GenBank/DDBJ databases">
        <authorList>
            <consortium name="DOE Joint Genome Institute"/>
            <person name="Mondo S.J."/>
            <person name="Chang Y."/>
            <person name="Wang Y."/>
            <person name="Ahrendt S."/>
            <person name="Andreopoulos W."/>
            <person name="Barry K."/>
            <person name="Beard J."/>
            <person name="Benny G.L."/>
            <person name="Blankenship S."/>
            <person name="Bonito G."/>
            <person name="Cuomo C."/>
            <person name="Desiro A."/>
            <person name="Gervers K.A."/>
            <person name="Hundley H."/>
            <person name="Kuo A."/>
            <person name="LaButti K."/>
            <person name="Lang B.F."/>
            <person name="Lipzen A."/>
            <person name="O'Donnell K."/>
            <person name="Pangilinan J."/>
            <person name="Reynolds N."/>
            <person name="Sandor L."/>
            <person name="Smith M.W."/>
            <person name="Tsang A."/>
            <person name="Grigoriev I.V."/>
            <person name="Stajich J.E."/>
            <person name="Spatafora J.W."/>
        </authorList>
    </citation>
    <scope>NUCLEOTIDE SEQUENCE</scope>
    <source>
        <strain evidence="2">RSA 2281</strain>
    </source>
</reference>
<dbReference type="GO" id="GO:0006570">
    <property type="term" value="P:tyrosine metabolic process"/>
    <property type="evidence" value="ECO:0007669"/>
    <property type="project" value="TreeGrafter"/>
</dbReference>
<evidence type="ECO:0000313" key="3">
    <source>
        <dbReference type="Proteomes" id="UP001209540"/>
    </source>
</evidence>
<dbReference type="SMART" id="SM00028">
    <property type="entry name" value="TPR"/>
    <property type="match status" value="3"/>
</dbReference>
<organism evidence="2 3">
    <name type="scientific">Phascolomyces articulosus</name>
    <dbReference type="NCBI Taxonomy" id="60185"/>
    <lineage>
        <taxon>Eukaryota</taxon>
        <taxon>Fungi</taxon>
        <taxon>Fungi incertae sedis</taxon>
        <taxon>Mucoromycota</taxon>
        <taxon>Mucoromycotina</taxon>
        <taxon>Mucoromycetes</taxon>
        <taxon>Mucorales</taxon>
        <taxon>Lichtheimiaceae</taxon>
        <taxon>Phascolomyces</taxon>
    </lineage>
</organism>